<proteinExistence type="predicted"/>
<dbReference type="Proteomes" id="UP001732700">
    <property type="component" value="Chromosome 5A"/>
</dbReference>
<organism evidence="1 2">
    <name type="scientific">Avena sativa</name>
    <name type="common">Oat</name>
    <dbReference type="NCBI Taxonomy" id="4498"/>
    <lineage>
        <taxon>Eukaryota</taxon>
        <taxon>Viridiplantae</taxon>
        <taxon>Streptophyta</taxon>
        <taxon>Embryophyta</taxon>
        <taxon>Tracheophyta</taxon>
        <taxon>Spermatophyta</taxon>
        <taxon>Magnoliopsida</taxon>
        <taxon>Liliopsida</taxon>
        <taxon>Poales</taxon>
        <taxon>Poaceae</taxon>
        <taxon>BOP clade</taxon>
        <taxon>Pooideae</taxon>
        <taxon>Poodae</taxon>
        <taxon>Poeae</taxon>
        <taxon>Poeae Chloroplast Group 1 (Aveneae type)</taxon>
        <taxon>Aveninae</taxon>
        <taxon>Avena</taxon>
    </lineage>
</organism>
<accession>A0ACD5XSC5</accession>
<protein>
    <submittedName>
        <fullName evidence="1">Uncharacterized protein</fullName>
    </submittedName>
</protein>
<reference evidence="1" key="2">
    <citation type="submission" date="2025-09" db="UniProtKB">
        <authorList>
            <consortium name="EnsemblPlants"/>
        </authorList>
    </citation>
    <scope>IDENTIFICATION</scope>
</reference>
<keyword evidence="2" id="KW-1185">Reference proteome</keyword>
<evidence type="ECO:0000313" key="1">
    <source>
        <dbReference type="EnsemblPlants" id="AVESA.00010b.r2.5AG0822000.1.CDS"/>
    </source>
</evidence>
<sequence>MAESDMKEQIVAVLAEIREQSTKIDGLANKMEAVEGKVGSMEEIKPVIIDLALWKPKVDQAVGALQADLGNLRVHLDRLVQHASTTPAPPPLPSPVDRRPDLRVQVGDDGRHGPGGHRVDINSRGSVMGAPPHMTPAKDTYGSTSAPESTLSTPREREGNRGKTPRMDCPGFDGEGALE</sequence>
<dbReference type="EnsemblPlants" id="AVESA.00010b.r2.5AG0822000.1">
    <property type="protein sequence ID" value="AVESA.00010b.r2.5AG0822000.1.CDS"/>
    <property type="gene ID" value="AVESA.00010b.r2.5AG0822000"/>
</dbReference>
<name>A0ACD5XSC5_AVESA</name>
<reference evidence="1" key="1">
    <citation type="submission" date="2021-05" db="EMBL/GenBank/DDBJ databases">
        <authorList>
            <person name="Scholz U."/>
            <person name="Mascher M."/>
            <person name="Fiebig A."/>
        </authorList>
    </citation>
    <scope>NUCLEOTIDE SEQUENCE [LARGE SCALE GENOMIC DNA]</scope>
</reference>
<evidence type="ECO:0000313" key="2">
    <source>
        <dbReference type="Proteomes" id="UP001732700"/>
    </source>
</evidence>